<keyword evidence="12 16" id="KW-0472">Membrane</keyword>
<dbReference type="SUPFAM" id="SSF48371">
    <property type="entry name" value="ARM repeat"/>
    <property type="match status" value="1"/>
</dbReference>
<evidence type="ECO:0000256" key="1">
    <source>
        <dbReference type="ARBA" id="ARBA00004477"/>
    </source>
</evidence>
<dbReference type="Pfam" id="PF00520">
    <property type="entry name" value="Ion_trans"/>
    <property type="match status" value="1"/>
</dbReference>
<keyword evidence="10 16" id="KW-1133">Transmembrane helix</keyword>
<evidence type="ECO:0000256" key="3">
    <source>
        <dbReference type="ARBA" id="ARBA00022448"/>
    </source>
</evidence>
<dbReference type="InterPro" id="IPR005821">
    <property type="entry name" value="Ion_trans_dom"/>
</dbReference>
<dbReference type="EnsemblMetazoa" id="G14881.3">
    <property type="protein sequence ID" value="G14881.3:cds"/>
    <property type="gene ID" value="G14881"/>
</dbReference>
<evidence type="ECO:0000256" key="17">
    <source>
        <dbReference type="SAM" id="MobiDB-lite"/>
    </source>
</evidence>
<feature type="transmembrane region" description="Helical" evidence="16">
    <location>
        <begin position="2445"/>
        <end position="2472"/>
    </location>
</feature>
<dbReference type="InterPro" id="IPR035910">
    <property type="entry name" value="RyR/IP3R_RIH_dom_sf"/>
</dbReference>
<comment type="similarity">
    <text evidence="2 16">Belongs to the InsP3 receptor family.</text>
</comment>
<dbReference type="Gene3D" id="2.80.10.50">
    <property type="match status" value="2"/>
</dbReference>
<evidence type="ECO:0000256" key="4">
    <source>
        <dbReference type="ARBA" id="ARBA00022568"/>
    </source>
</evidence>
<evidence type="ECO:0000259" key="18">
    <source>
        <dbReference type="PROSITE" id="PS50919"/>
    </source>
</evidence>
<feature type="region of interest" description="Disordered" evidence="17">
    <location>
        <begin position="405"/>
        <end position="428"/>
    </location>
</feature>
<keyword evidence="6 16" id="KW-0812">Transmembrane</keyword>
<dbReference type="Pfam" id="PF01365">
    <property type="entry name" value="RYDR_ITPR"/>
    <property type="match status" value="2"/>
</dbReference>
<name>A0A8W8ILR8_MAGGI</name>
<feature type="transmembrane region" description="Helical" evidence="16">
    <location>
        <begin position="2326"/>
        <end position="2349"/>
    </location>
</feature>
<dbReference type="Pfam" id="PF08709">
    <property type="entry name" value="Ins145_P3_rec"/>
    <property type="match status" value="1"/>
</dbReference>
<evidence type="ECO:0000256" key="5">
    <source>
        <dbReference type="ARBA" id="ARBA00022673"/>
    </source>
</evidence>
<evidence type="ECO:0000313" key="19">
    <source>
        <dbReference type="EnsemblMetazoa" id="G14881.3:cds"/>
    </source>
</evidence>
<dbReference type="PANTHER" id="PTHR13715">
    <property type="entry name" value="RYANODINE RECEPTOR AND IP3 RECEPTOR"/>
    <property type="match status" value="1"/>
</dbReference>
<feature type="transmembrane region" description="Helical" evidence="16">
    <location>
        <begin position="2562"/>
        <end position="2589"/>
    </location>
</feature>
<evidence type="ECO:0000256" key="6">
    <source>
        <dbReference type="ARBA" id="ARBA00022692"/>
    </source>
</evidence>
<sequence>MDDTLSVGDTVCLYSAESFGFIFSTQSSSVHNEVAVGSRQDRKMPSVQDQHVISFKIEVANRYKLNKSLKKLATKLAEEPGNIPLRNQVSKAKLAAVAENEDNVLEQKRQQGKKVLYGQVIQLRHLFTNKYIHVSTTKTSNTETNNMAVELLAENAKHAQFRIMPRYKVKAEGDVVQVDDQVVLESVKSSGSYLHVSKSVLGQVSVYRRSHELNLSVQQSGFTIYRKYKPAPEDMDRVKVGDIIRFYHKEMEAYLVAEGLFDDELLEDVHLRMRPMDPANPKTLFPSTSAVTYWQIELQEGPVQGGVLKWEQQCKIIHMCTRKYLTVKDGHVTLTGDHRDPTTVFRLHPVIRENDDIPLDSYCRIEHVVSGSWLHACPEEYVRKQTMKSEDNKAMASLKWSTAELKQATRQGTPAPTSETTGGKKRINKKRSQTLSIGIIEEKQYDDAFTIQGVEEEHVEIFHHMAGMVPFIQKLVSDKKSGLTLNAKMAHDTVVALGELSRYMIVDGQPEKNRQKLMRNLRIVELLIYLLQIPFRGSDDQFHLTKIFVEAYNVLYTYLMGDSRKNELYIAKYIDFFLSQFELKEGQIGLNAAHMVMELIKDNRKIVDRISHDHINKFVELLQRDKNHRYLDLLAVLCVCDGVSIPDNQIYITQVWLMKGNRQNCVHYTDLGQKIGKEPGVVYVSTTQGRKWMELAEFAQNRDGEDYLFLEHQLELFGDLCHGQNDFSIKVITQELNYLTWEEAFTCLSDERLPDKLRSQYCDLIITMFVDIGANHSIIDRVKLSYIYDEIDSYENSNSDSVLDYVERSVSAVSYSTPSIRPISRKSTHPEITLKLPKILESRGKEVEEGGSKLQYLDHYYHLISHRSKSSLSKTAKLTWKDTDSDSLSTGLPSWTISKIIIGPIAPISNQDEIDHSHSMTYQVFPTLSDWISTFLKYNGDMTASNIGNNMLVEQVLRLVEYLVSFGFYYKPEDIKKLMEPLMSLIDGRNDKPYPNVTGKDADDILRVFRTKERFERSTETTAVVGAKCQALEVLNLFFNYIFNLRLEKFMNMFKVTHTHANTPQMPPPELGPLLYEAFDLSVHQGVSKTALRKLKEIFDHTNYLKTYDLVDVLKDLSSYHYDNMIRMSMHLLNRYYSAHNELFGNAVQAQVLITDKSVEAFNNLEKILPHLRRLASSKLSNQQGEELVSLLDQLILMCHLDGEPEEEHGMNQSILYNHGVIEDMFTILQQEIDIKLLDQYTGLKKVFQRTFTLLKLMARNNKLVQGRLFDRLDLLLSTEGAGEELAECITEVFTGNSNTCMKISGNQVQRIMTLVAKNKEKVPQFLDLLNAVVKVEELDLPLKRNQSFVMQYFMQFRSDIANVIDQDEAAREKILTESGNKQLHYLIGMVDMLATCAEGENRHIESICQTIFRIPELLRLLTNPQISNNFKQPILRFFLWVYLNTAGGMIESGAGDMPHDKSMWQYLAEITKTLTEVAEYGRSDPVSTKLLLKRPPGKSDRGESKQESIRGTLHYLFEGVMPFLQIFCRSFYQPDSSMFPEEPEQMDKLATSFKDFMEVIAPLISIERQMKNLVSCMTSLLSASTLPVRYMEEFQEKYGGGLASQDVRSDARKTYEDYYEMEVEINKQLNVFAGNMKVAYGGPNTVQAQIGFPSNLDYSELGGDEELPLGMEFQEHLRCFIDSSKKDPVQKFKLSEKLIKQLSISSQLSRSHLTEKEKLEQVDLDVKCLQLLRGLIHNEIVKLPNEWETESSSHRRQLKAIEDVQNALNHYNVVTSTLDHLNSTQDSVVRETLGFLASLLFNGNEDVQNSLIAYFTGTREETFFFAIKSRIHMSALATREKRLLHAMHQAKVEEAVQQAKALRKAMETGKLAQTEIMKANQLGSMLSMAKKRSMANLKVGSNAGSRMGSRSRLGSQLGSQSKLSQGKSNLGSNMLLPGVMMNGGNKSSLQLNGLAGPKSKVAPMENPEVIIGNVEEEELQELMEAAMSMSGDLEFRDDGYIELVLRILGLMCDNQHHDIQNYLREQPDNIKSVNLVGETTKFLNILYSNISDKSMPLVVQLFDTLVEFTSGNQKNQAMVFDNKVCDYMNHILRVGHFHNCGIKEEYVLKKSIATLIRSLTEENPPVEDEDTLLAKDETMKGPASVTSTHRDSIVLVRSKREVMEYLDADLCVITMTEAFNQLQEMDRSPAKKKRDPDFDELYNLIQDTGYAYYHILCRKLDLEDDVKRHHLVKNPNQNMAWDFFATSTMSIEVIKDDVLQKIYYRVKDRNVLREEIKEKFKYDVDRTTPSNKIRDFMDWASDIIQDIKYQRKVHANPVGQMLVKLWIPINYIVVFLSFVISIIIMITWRDPKLADGTSDTNSAKPEYTMANYEPFLYVWGGVHNLLSLCILITFLISNNPTFPPYTWIKKKLSSNDDENDFRSWHEKKTGRSHLEIEIYNFKTIYYFVFFACSVLGTVFYGYFFAFHLLHISELNQLLKRVIAAVTTNGKSLLMVALLGLAVFFCYSLISFAFFRETFLKEDDGRHCRTVYHCFITMIHHGFVDSPYTTFEALMDNDFDKAIYVTIFDVTFFILVTTVGLNIIFGIIVDTFSQLRDAKWEIDKDMMNNCFICSRESYDFERHGGGFEKHVRTEHYQWAYLFFFLHLDETRPNDYSALELHVFNQLQHNVYDFFPLNRALSLINEENTKERKLESLRVNIEYMVNKMKEEEAAREREKERQKQTAWEAQHKSTKASGQKE</sequence>
<feature type="region of interest" description="Disordered" evidence="17">
    <location>
        <begin position="2711"/>
        <end position="2740"/>
    </location>
</feature>
<keyword evidence="7" id="KW-0677">Repeat</keyword>
<comment type="subcellular location">
    <subcellularLocation>
        <location evidence="1 16">Endoplasmic reticulum membrane</location>
        <topology evidence="1 16">Multi-pass membrane protein</topology>
    </subcellularLocation>
</comment>
<protein>
    <recommendedName>
        <fullName evidence="16">Inositol 1,4,5-trisphosphate receptor</fullName>
    </recommendedName>
</protein>
<dbReference type="InterPro" id="IPR036300">
    <property type="entry name" value="MIR_dom_sf"/>
</dbReference>
<keyword evidence="4 16" id="KW-0109">Calcium transport</keyword>
<evidence type="ECO:0000256" key="16">
    <source>
        <dbReference type="RuleBase" id="RU368044"/>
    </source>
</evidence>
<keyword evidence="13 16" id="KW-0675">Receptor</keyword>
<feature type="compositionally biased region" description="Basic and acidic residues" evidence="17">
    <location>
        <begin position="2711"/>
        <end position="2722"/>
    </location>
</feature>
<dbReference type="CDD" id="cd23280">
    <property type="entry name" value="beta-trefoil_MIR_itr-1-like"/>
    <property type="match status" value="1"/>
</dbReference>
<organism evidence="19 20">
    <name type="scientific">Magallana gigas</name>
    <name type="common">Pacific oyster</name>
    <name type="synonym">Crassostrea gigas</name>
    <dbReference type="NCBI Taxonomy" id="29159"/>
    <lineage>
        <taxon>Eukaryota</taxon>
        <taxon>Metazoa</taxon>
        <taxon>Spiralia</taxon>
        <taxon>Lophotrochozoa</taxon>
        <taxon>Mollusca</taxon>
        <taxon>Bivalvia</taxon>
        <taxon>Autobranchia</taxon>
        <taxon>Pteriomorphia</taxon>
        <taxon>Ostreida</taxon>
        <taxon>Ostreoidea</taxon>
        <taxon>Ostreidae</taxon>
        <taxon>Magallana</taxon>
    </lineage>
</organism>
<keyword evidence="20" id="KW-1185">Reference proteome</keyword>
<keyword evidence="5 16" id="KW-0107">Calcium channel</keyword>
<accession>A0A8W8ILR8</accession>
<feature type="compositionally biased region" description="Polar residues" evidence="17">
    <location>
        <begin position="408"/>
        <end position="421"/>
    </location>
</feature>
<dbReference type="SMART" id="SM00472">
    <property type="entry name" value="MIR"/>
    <property type="match status" value="3"/>
</dbReference>
<dbReference type="Gene3D" id="1.25.10.30">
    <property type="entry name" value="IP3 receptor type 1 binding core, RIH domain"/>
    <property type="match status" value="1"/>
</dbReference>
<dbReference type="GO" id="GO:0070679">
    <property type="term" value="F:inositol 1,4,5 trisphosphate binding"/>
    <property type="evidence" value="ECO:0007669"/>
    <property type="project" value="UniProtKB-UniRule"/>
</dbReference>
<dbReference type="InterPro" id="IPR013662">
    <property type="entry name" value="RIH_assoc-dom"/>
</dbReference>
<comment type="function">
    <text evidence="16">Receptor for inositol 1,4,5-trisphosphate, a second messenger that mediates the release of intracellular calcium.</text>
</comment>
<reference evidence="19" key="1">
    <citation type="submission" date="2022-08" db="UniProtKB">
        <authorList>
            <consortium name="EnsemblMetazoa"/>
        </authorList>
    </citation>
    <scope>IDENTIFICATION</scope>
    <source>
        <strain evidence="19">05x7-T-G4-1.051#20</strain>
    </source>
</reference>
<dbReference type="InterPro" id="IPR015925">
    <property type="entry name" value="Ryanodine_IP3_receptor"/>
</dbReference>
<keyword evidence="9 16" id="KW-0106">Calcium</keyword>
<dbReference type="Gene3D" id="1.10.287.70">
    <property type="match status" value="1"/>
</dbReference>
<evidence type="ECO:0000256" key="7">
    <source>
        <dbReference type="ARBA" id="ARBA00022737"/>
    </source>
</evidence>
<dbReference type="Pfam" id="PF08454">
    <property type="entry name" value="RIH_assoc"/>
    <property type="match status" value="1"/>
</dbReference>
<keyword evidence="14 16" id="KW-1071">Ligand-gated ion channel</keyword>
<feature type="transmembrane region" description="Helical" evidence="16">
    <location>
        <begin position="2376"/>
        <end position="2397"/>
    </location>
</feature>
<evidence type="ECO:0000313" key="20">
    <source>
        <dbReference type="Proteomes" id="UP000005408"/>
    </source>
</evidence>
<dbReference type="InterPro" id="IPR016024">
    <property type="entry name" value="ARM-type_fold"/>
</dbReference>
<comment type="subunit">
    <text evidence="16">Homotetramer.</text>
</comment>
<evidence type="ECO:0000256" key="2">
    <source>
        <dbReference type="ARBA" id="ARBA00009453"/>
    </source>
</evidence>
<feature type="region of interest" description="Disordered" evidence="17">
    <location>
        <begin position="1901"/>
        <end position="1930"/>
    </location>
</feature>
<dbReference type="SUPFAM" id="SSF82109">
    <property type="entry name" value="MIR domain"/>
    <property type="match status" value="2"/>
</dbReference>
<dbReference type="Proteomes" id="UP000005408">
    <property type="component" value="Unassembled WGS sequence"/>
</dbReference>
<dbReference type="InterPro" id="IPR000493">
    <property type="entry name" value="InsP3_rcpt"/>
</dbReference>
<dbReference type="InterPro" id="IPR016093">
    <property type="entry name" value="MIR_motif"/>
</dbReference>
<feature type="compositionally biased region" description="Low complexity" evidence="17">
    <location>
        <begin position="1905"/>
        <end position="1929"/>
    </location>
</feature>
<feature type="transmembrane region" description="Helical" evidence="16">
    <location>
        <begin position="2493"/>
        <end position="2515"/>
    </location>
</feature>
<evidence type="ECO:0000256" key="15">
    <source>
        <dbReference type="ARBA" id="ARBA00023303"/>
    </source>
</evidence>
<dbReference type="PANTHER" id="PTHR13715:SF99">
    <property type="entry name" value="INOSITOL 1,4,5-TRISPHOSPHATE RECEPTOR-LIKE PROTEIN A"/>
    <property type="match status" value="1"/>
</dbReference>
<keyword evidence="15 16" id="KW-0407">Ion channel</keyword>
<dbReference type="GO" id="GO:0051209">
    <property type="term" value="P:release of sequestered calcium ion into cytosol"/>
    <property type="evidence" value="ECO:0007669"/>
    <property type="project" value="UniProtKB-UniRule"/>
</dbReference>
<dbReference type="Pfam" id="PF02815">
    <property type="entry name" value="MIR"/>
    <property type="match status" value="1"/>
</dbReference>
<proteinExistence type="inferred from homology"/>
<dbReference type="InterPro" id="IPR000699">
    <property type="entry name" value="RIH_dom"/>
</dbReference>
<evidence type="ECO:0000256" key="8">
    <source>
        <dbReference type="ARBA" id="ARBA00022824"/>
    </source>
</evidence>
<dbReference type="PROSITE" id="PS50919">
    <property type="entry name" value="MIR"/>
    <property type="match status" value="1"/>
</dbReference>
<evidence type="ECO:0000256" key="11">
    <source>
        <dbReference type="ARBA" id="ARBA00023065"/>
    </source>
</evidence>
<evidence type="ECO:0000256" key="13">
    <source>
        <dbReference type="ARBA" id="ARBA00023170"/>
    </source>
</evidence>
<dbReference type="InterPro" id="IPR014821">
    <property type="entry name" value="Ins145_P3_rcpt"/>
</dbReference>
<evidence type="ECO:0000256" key="10">
    <source>
        <dbReference type="ARBA" id="ARBA00022989"/>
    </source>
</evidence>
<feature type="domain" description="MIR" evidence="18">
    <location>
        <begin position="112"/>
        <end position="166"/>
    </location>
</feature>
<dbReference type="GO" id="GO:0005220">
    <property type="term" value="F:inositol 1,4,5-trisphosphate-gated calcium channel activity"/>
    <property type="evidence" value="ECO:0007669"/>
    <property type="project" value="UniProtKB-UniRule"/>
</dbReference>
<comment type="domain">
    <text evidence="16">The receptor contains a calcium channel in its C-terminal extremity. Its large N-terminal cytoplasmic region has the ligand-binding site in the N-terminus and modulatory sites in the middle portion immediately upstream of the channel region.</text>
</comment>
<evidence type="ECO:0000256" key="9">
    <source>
        <dbReference type="ARBA" id="ARBA00022837"/>
    </source>
</evidence>
<keyword evidence="8 16" id="KW-0256">Endoplasmic reticulum</keyword>
<dbReference type="PRINTS" id="PR00779">
    <property type="entry name" value="INSP3RECEPTR"/>
</dbReference>
<keyword evidence="11 16" id="KW-0406">Ion transport</keyword>
<dbReference type="GO" id="GO:0005789">
    <property type="term" value="C:endoplasmic reticulum membrane"/>
    <property type="evidence" value="ECO:0007669"/>
    <property type="project" value="UniProtKB-SubCell"/>
</dbReference>
<dbReference type="SUPFAM" id="SSF100909">
    <property type="entry name" value="IP3 receptor type 1 binding core, domain 2"/>
    <property type="match status" value="2"/>
</dbReference>
<evidence type="ECO:0000256" key="14">
    <source>
        <dbReference type="ARBA" id="ARBA00023286"/>
    </source>
</evidence>
<evidence type="ECO:0000256" key="12">
    <source>
        <dbReference type="ARBA" id="ARBA00023136"/>
    </source>
</evidence>
<keyword evidence="3 16" id="KW-0813">Transport</keyword>